<proteinExistence type="predicted"/>
<dbReference type="Proteomes" id="UP001175001">
    <property type="component" value="Unassembled WGS sequence"/>
</dbReference>
<organism evidence="3 4">
    <name type="scientific">Lasiodiplodia hormozganensis</name>
    <dbReference type="NCBI Taxonomy" id="869390"/>
    <lineage>
        <taxon>Eukaryota</taxon>
        <taxon>Fungi</taxon>
        <taxon>Dikarya</taxon>
        <taxon>Ascomycota</taxon>
        <taxon>Pezizomycotina</taxon>
        <taxon>Dothideomycetes</taxon>
        <taxon>Dothideomycetes incertae sedis</taxon>
        <taxon>Botryosphaeriales</taxon>
        <taxon>Botryosphaeriaceae</taxon>
        <taxon>Lasiodiplodia</taxon>
    </lineage>
</organism>
<gene>
    <name evidence="3" type="ORF">DIS24_g9292</name>
</gene>
<keyword evidence="1" id="KW-0175">Coiled coil</keyword>
<name>A0AA39XUJ5_9PEZI</name>
<evidence type="ECO:0000256" key="2">
    <source>
        <dbReference type="SAM" id="MobiDB-lite"/>
    </source>
</evidence>
<sequence length="168" mass="18693">MWETDSREQTRQQATYNKLEEAVLKLEETNARIAGYERLLHELRTLPEDEAVRLFWRIRSTAPGGTGSSSTDPAAADSESFDWLVGGAGGMSIDEDEYGGPGGGMTHQQQLAGELPPPPPFGSAMAMDVGMGEQGQQQQQHHHHHQHQQYGEGAYEEGQMYGERHRHH</sequence>
<dbReference type="EMBL" id="JAUJDW010000080">
    <property type="protein sequence ID" value="KAK0640498.1"/>
    <property type="molecule type" value="Genomic_DNA"/>
</dbReference>
<comment type="caution">
    <text evidence="3">The sequence shown here is derived from an EMBL/GenBank/DDBJ whole genome shotgun (WGS) entry which is preliminary data.</text>
</comment>
<feature type="coiled-coil region" evidence="1">
    <location>
        <begin position="9"/>
        <end position="46"/>
    </location>
</feature>
<feature type="region of interest" description="Disordered" evidence="2">
    <location>
        <begin position="88"/>
        <end position="153"/>
    </location>
</feature>
<evidence type="ECO:0000313" key="4">
    <source>
        <dbReference type="Proteomes" id="UP001175001"/>
    </source>
</evidence>
<accession>A0AA39XUJ5</accession>
<evidence type="ECO:0000313" key="3">
    <source>
        <dbReference type="EMBL" id="KAK0640498.1"/>
    </source>
</evidence>
<protein>
    <submittedName>
        <fullName evidence="3">Uncharacterized protein</fullName>
    </submittedName>
</protein>
<reference evidence="3" key="1">
    <citation type="submission" date="2023-06" db="EMBL/GenBank/DDBJ databases">
        <title>Multi-omics analyses reveal the molecular pathogenesis toolkit of Lasiodiplodia hormozganensis, a cross-kingdom pathogen.</title>
        <authorList>
            <person name="Felix C."/>
            <person name="Meneses R."/>
            <person name="Goncalves M.F.M."/>
            <person name="Tilleman L."/>
            <person name="Duarte A.S."/>
            <person name="Jorrin-Novo J.V."/>
            <person name="Van De Peer Y."/>
            <person name="Deforce D."/>
            <person name="Van Nieuwerburgh F."/>
            <person name="Esteves A.C."/>
            <person name="Alves A."/>
        </authorList>
    </citation>
    <scope>NUCLEOTIDE SEQUENCE</scope>
    <source>
        <strain evidence="3">CBS 339.90</strain>
    </source>
</reference>
<keyword evidence="4" id="KW-1185">Reference proteome</keyword>
<dbReference type="AlphaFoldDB" id="A0AA39XUJ5"/>
<evidence type="ECO:0000256" key="1">
    <source>
        <dbReference type="SAM" id="Coils"/>
    </source>
</evidence>